<comment type="caution">
    <text evidence="2">The sequence shown here is derived from an EMBL/GenBank/DDBJ whole genome shotgun (WGS) entry which is preliminary data.</text>
</comment>
<gene>
    <name evidence="2" type="ORF">HRJ53_07265</name>
</gene>
<name>A0A7V8NNV5_9BACT</name>
<dbReference type="SUPFAM" id="SSF53474">
    <property type="entry name" value="alpha/beta-Hydrolases"/>
    <property type="match status" value="1"/>
</dbReference>
<protein>
    <submittedName>
        <fullName evidence="2">CocE/NonD family hydrolase</fullName>
    </submittedName>
</protein>
<dbReference type="Proteomes" id="UP000567293">
    <property type="component" value="Unassembled WGS sequence"/>
</dbReference>
<keyword evidence="3" id="KW-1185">Reference proteome</keyword>
<dbReference type="Gene3D" id="2.60.120.260">
    <property type="entry name" value="Galactose-binding domain-like"/>
    <property type="match status" value="1"/>
</dbReference>
<dbReference type="InterPro" id="IPR000383">
    <property type="entry name" value="Xaa-Pro-like_dom"/>
</dbReference>
<organism evidence="2 3">
    <name type="scientific">Candidatus Acidiferrum panamense</name>
    <dbReference type="NCBI Taxonomy" id="2741543"/>
    <lineage>
        <taxon>Bacteria</taxon>
        <taxon>Pseudomonadati</taxon>
        <taxon>Acidobacteriota</taxon>
        <taxon>Terriglobia</taxon>
        <taxon>Candidatus Acidiferrales</taxon>
        <taxon>Candidatus Acidiferrum</taxon>
    </lineage>
</organism>
<proteinExistence type="predicted"/>
<reference evidence="2" key="1">
    <citation type="submission" date="2020-06" db="EMBL/GenBank/DDBJ databases">
        <title>Legume-microbial interactions unlock mineral nutrients during tropical forest succession.</title>
        <authorList>
            <person name="Epihov D.Z."/>
        </authorList>
    </citation>
    <scope>NUCLEOTIDE SEQUENCE [LARGE SCALE GENOMIC DNA]</scope>
    <source>
        <strain evidence="2">Pan2503</strain>
    </source>
</reference>
<evidence type="ECO:0000313" key="3">
    <source>
        <dbReference type="Proteomes" id="UP000567293"/>
    </source>
</evidence>
<accession>A0A7V8NNV5</accession>
<dbReference type="Pfam" id="PF02129">
    <property type="entry name" value="Peptidase_S15"/>
    <property type="match status" value="1"/>
</dbReference>
<dbReference type="SUPFAM" id="SSF49785">
    <property type="entry name" value="Galactose-binding domain-like"/>
    <property type="match status" value="1"/>
</dbReference>
<dbReference type="GO" id="GO:0016787">
    <property type="term" value="F:hydrolase activity"/>
    <property type="evidence" value="ECO:0007669"/>
    <property type="project" value="UniProtKB-KW"/>
</dbReference>
<keyword evidence="2" id="KW-0378">Hydrolase</keyword>
<feature type="non-terminal residue" evidence="2">
    <location>
        <position position="268"/>
    </location>
</feature>
<feature type="domain" description="Xaa-Pro dipeptidyl-peptidase-like" evidence="1">
    <location>
        <begin position="3"/>
        <end position="143"/>
    </location>
</feature>
<evidence type="ECO:0000313" key="2">
    <source>
        <dbReference type="EMBL" id="MBA0084776.1"/>
    </source>
</evidence>
<dbReference type="NCBIfam" id="TIGR00976">
    <property type="entry name" value="CocE_NonD"/>
    <property type="match status" value="1"/>
</dbReference>
<dbReference type="Gene3D" id="3.40.50.1820">
    <property type="entry name" value="alpha/beta hydrolase"/>
    <property type="match status" value="1"/>
</dbReference>
<dbReference type="InterPro" id="IPR029058">
    <property type="entry name" value="AB_hydrolase_fold"/>
</dbReference>
<dbReference type="AlphaFoldDB" id="A0A7V8NNV5"/>
<evidence type="ECO:0000259" key="1">
    <source>
        <dbReference type="Pfam" id="PF02129"/>
    </source>
</evidence>
<sequence>MRNNPHLKAIFPVVSGDDDYRDRYYSRGGAVKLGHRLQWMAENLRTPGYEPDFNRFVWHLPLRTSDRAATGATSEAYQQAMNHPTFDRFWRAISTQEHLEKIRIPVFAVGGWYDNYVQSDIEAYVTLRKTTGTNRLLIGPWPHNMSYKFADADFGPEAAVPVRRLQLQWFDQWLAGKETPLTAVPPLKVFVMGANQWLETQEWPPAEARPAVLYLDSNGHANTVAGDGRLRRGLSPRVTEDVYTYDPRNPVPTRGGAVCCNPRVFPWG</sequence>
<dbReference type="InterPro" id="IPR008979">
    <property type="entry name" value="Galactose-bd-like_sf"/>
</dbReference>
<dbReference type="EMBL" id="JACDQQ010000709">
    <property type="protein sequence ID" value="MBA0084776.1"/>
    <property type="molecule type" value="Genomic_DNA"/>
</dbReference>
<dbReference type="InterPro" id="IPR005674">
    <property type="entry name" value="CocE/Ser_esterase"/>
</dbReference>